<gene>
    <name evidence="2" type="ORF">AVDCRST_MAG56-4467</name>
</gene>
<dbReference type="AlphaFoldDB" id="A0A6J4JWQ2"/>
<feature type="non-terminal residue" evidence="2">
    <location>
        <position position="1"/>
    </location>
</feature>
<feature type="compositionally biased region" description="Gly residues" evidence="1">
    <location>
        <begin position="209"/>
        <end position="220"/>
    </location>
</feature>
<evidence type="ECO:0000256" key="1">
    <source>
        <dbReference type="SAM" id="MobiDB-lite"/>
    </source>
</evidence>
<feature type="compositionally biased region" description="Low complexity" evidence="1">
    <location>
        <begin position="33"/>
        <end position="56"/>
    </location>
</feature>
<dbReference type="EMBL" id="CADCTQ010000376">
    <property type="protein sequence ID" value="CAA9289671.1"/>
    <property type="molecule type" value="Genomic_DNA"/>
</dbReference>
<feature type="compositionally biased region" description="Low complexity" evidence="1">
    <location>
        <begin position="268"/>
        <end position="287"/>
    </location>
</feature>
<name>A0A6J4JWQ2_9SPHI</name>
<evidence type="ECO:0000313" key="2">
    <source>
        <dbReference type="EMBL" id="CAA9289671.1"/>
    </source>
</evidence>
<feature type="compositionally biased region" description="Basic residues" evidence="1">
    <location>
        <begin position="258"/>
        <end position="267"/>
    </location>
</feature>
<sequence length="306" mass="31298">EQDHSRRGQRLPGFPAGPALRRQSAIHRDPDPRGGLAAGQRAGRAVGRGQPGSVAGPPGGRRPAGEPGGQKRELPLHRGQPAGNSPFAGGGHRGAGPGRGGGQDPAPGVGAVCLGHHLPPRRRLCDGRNRRRDRLRVFGGRVPAVGKDVLGAAGPGYPQGGAPHEHRAGPGRRRLSAAAQPGAARPGRPAGQRPPVRQLDSRGRRGGHRGMGGRQRGGHGCLQLHGARPGAQCHVHGAHPRGVRRARRAARAGLAARTRGRAHRHGNRTGAQEPLGGAGPAAPGGLPVRVSAGRAGGPRPDQHPGL</sequence>
<accession>A0A6J4JWQ2</accession>
<feature type="non-terminal residue" evidence="2">
    <location>
        <position position="306"/>
    </location>
</feature>
<feature type="region of interest" description="Disordered" evidence="1">
    <location>
        <begin position="1"/>
        <end position="130"/>
    </location>
</feature>
<protein>
    <submittedName>
        <fullName evidence="2">Cell division inhibitor</fullName>
    </submittedName>
</protein>
<feature type="compositionally biased region" description="Low complexity" evidence="1">
    <location>
        <begin position="177"/>
        <end position="195"/>
    </location>
</feature>
<proteinExistence type="predicted"/>
<feature type="compositionally biased region" description="Basic residues" evidence="1">
    <location>
        <begin position="236"/>
        <end position="250"/>
    </location>
</feature>
<reference evidence="2" key="1">
    <citation type="submission" date="2020-02" db="EMBL/GenBank/DDBJ databases">
        <authorList>
            <person name="Meier V. D."/>
        </authorList>
    </citation>
    <scope>NUCLEOTIDE SEQUENCE</scope>
    <source>
        <strain evidence="2">AVDCRST_MAG56</strain>
    </source>
</reference>
<feature type="region of interest" description="Disordered" evidence="1">
    <location>
        <begin position="151"/>
        <end position="306"/>
    </location>
</feature>
<feature type="compositionally biased region" description="Gly residues" evidence="1">
    <location>
        <begin position="88"/>
        <end position="103"/>
    </location>
</feature>
<organism evidence="2">
    <name type="scientific">uncultured Cytophagales bacterium</name>
    <dbReference type="NCBI Taxonomy" id="158755"/>
    <lineage>
        <taxon>Bacteria</taxon>
        <taxon>Pseudomonadati</taxon>
        <taxon>Bacteroidota</taxon>
        <taxon>Sphingobacteriia</taxon>
        <taxon>Sphingobacteriales</taxon>
        <taxon>environmental samples</taxon>
    </lineage>
</organism>